<dbReference type="Gene3D" id="2.60.40.10">
    <property type="entry name" value="Immunoglobulins"/>
    <property type="match status" value="1"/>
</dbReference>
<evidence type="ECO:0000313" key="3">
    <source>
        <dbReference type="EMBL" id="GLR13418.1"/>
    </source>
</evidence>
<accession>A0ABQ5YIA6</accession>
<comment type="caution">
    <text evidence="3">The sequence shown here is derived from an EMBL/GenBank/DDBJ whole genome shotgun (WGS) entry which is preliminary data.</text>
</comment>
<dbReference type="PROSITE" id="PS50853">
    <property type="entry name" value="FN3"/>
    <property type="match status" value="1"/>
</dbReference>
<gene>
    <name evidence="3" type="ORF">GCM10007907_22080</name>
</gene>
<evidence type="ECO:0000256" key="1">
    <source>
        <dbReference type="SAM" id="SignalP"/>
    </source>
</evidence>
<keyword evidence="4" id="KW-1185">Reference proteome</keyword>
<dbReference type="InterPro" id="IPR013783">
    <property type="entry name" value="Ig-like_fold"/>
</dbReference>
<dbReference type="Proteomes" id="UP001156706">
    <property type="component" value="Unassembled WGS sequence"/>
</dbReference>
<feature type="signal peptide" evidence="1">
    <location>
        <begin position="1"/>
        <end position="22"/>
    </location>
</feature>
<dbReference type="InterPro" id="IPR003961">
    <property type="entry name" value="FN3_dom"/>
</dbReference>
<dbReference type="SUPFAM" id="SSF49265">
    <property type="entry name" value="Fibronectin type III"/>
    <property type="match status" value="1"/>
</dbReference>
<dbReference type="RefSeq" id="WP_284196520.1">
    <property type="nucleotide sequence ID" value="NZ_BSOG01000002.1"/>
</dbReference>
<sequence length="443" mass="45585">MLQPFYKTLARLALILPLLALAACGGESAPADAPQAFTAVAGDGRVTLTWNQDPNMTYWVFAAQADSVTPDNYNKFPESVLQRGVSSPFTLTGLTNGKTYSFTINATRNGSPAGPAAPSQAIVPRPAGTTWTPGAPLGSADLNKIGAGSSQYVAVGNAGSIYTVGTGSVGLWVKQNAKTTADLYAYLFNGTNHMVMGSAGTLIYSTDASTWTVVDTGAAAKAERFNALATGGNIYLAVGQGGAIYTGAADALTAPKPWVKQVSNTTANLNALIYNAQWKLENSVSIPRYVVVGDSGTILVGEVTTTTTGSTVSYSTVWTQKTSGTDANLYGVTYNSVLGSYFVVGSGGTLLMSTDTETWTKVALPTTQNLHAIAIGSRILAVGANGTTVLGAYTSSKGTDGKTVWSYAWSVGSAGAISKLNDVIAGDGSYLAVGASGTNTRSF</sequence>
<feature type="chain" id="PRO_5046144628" description="Fibronectin type-III domain-containing protein" evidence="1">
    <location>
        <begin position="23"/>
        <end position="443"/>
    </location>
</feature>
<evidence type="ECO:0000259" key="2">
    <source>
        <dbReference type="PROSITE" id="PS50853"/>
    </source>
</evidence>
<keyword evidence="1" id="KW-0732">Signal</keyword>
<protein>
    <recommendedName>
        <fullName evidence="2">Fibronectin type-III domain-containing protein</fullName>
    </recommendedName>
</protein>
<organism evidence="3 4">
    <name type="scientific">Chitinimonas prasina</name>
    <dbReference type="NCBI Taxonomy" id="1434937"/>
    <lineage>
        <taxon>Bacteria</taxon>
        <taxon>Pseudomonadati</taxon>
        <taxon>Pseudomonadota</taxon>
        <taxon>Betaproteobacteria</taxon>
        <taxon>Neisseriales</taxon>
        <taxon>Chitinibacteraceae</taxon>
        <taxon>Chitinimonas</taxon>
    </lineage>
</organism>
<reference evidence="4" key="1">
    <citation type="journal article" date="2019" name="Int. J. Syst. Evol. Microbiol.">
        <title>The Global Catalogue of Microorganisms (GCM) 10K type strain sequencing project: providing services to taxonomists for standard genome sequencing and annotation.</title>
        <authorList>
            <consortium name="The Broad Institute Genomics Platform"/>
            <consortium name="The Broad Institute Genome Sequencing Center for Infectious Disease"/>
            <person name="Wu L."/>
            <person name="Ma J."/>
        </authorList>
    </citation>
    <scope>NUCLEOTIDE SEQUENCE [LARGE SCALE GENOMIC DNA]</scope>
    <source>
        <strain evidence="4">NBRC 110044</strain>
    </source>
</reference>
<proteinExistence type="predicted"/>
<dbReference type="PROSITE" id="PS51257">
    <property type="entry name" value="PROKAR_LIPOPROTEIN"/>
    <property type="match status" value="1"/>
</dbReference>
<feature type="domain" description="Fibronectin type-III" evidence="2">
    <location>
        <begin position="30"/>
        <end position="127"/>
    </location>
</feature>
<name>A0ABQ5YIA6_9NEIS</name>
<dbReference type="InterPro" id="IPR036116">
    <property type="entry name" value="FN3_sf"/>
</dbReference>
<dbReference type="SMART" id="SM00060">
    <property type="entry name" value="FN3"/>
    <property type="match status" value="1"/>
</dbReference>
<evidence type="ECO:0000313" key="4">
    <source>
        <dbReference type="Proteomes" id="UP001156706"/>
    </source>
</evidence>
<dbReference type="EMBL" id="BSOG01000002">
    <property type="protein sequence ID" value="GLR13418.1"/>
    <property type="molecule type" value="Genomic_DNA"/>
</dbReference>